<evidence type="ECO:0000313" key="3">
    <source>
        <dbReference type="EMBL" id="XBH05450.1"/>
    </source>
</evidence>
<dbReference type="Gene3D" id="3.30.700.10">
    <property type="entry name" value="Glycoprotein, Type 4 Pilin"/>
    <property type="match status" value="1"/>
</dbReference>
<keyword evidence="1" id="KW-0812">Transmembrane</keyword>
<protein>
    <submittedName>
        <fullName evidence="3">DUF1559 domain-containing protein</fullName>
    </submittedName>
</protein>
<dbReference type="Pfam" id="PF07963">
    <property type="entry name" value="N_methyl"/>
    <property type="match status" value="1"/>
</dbReference>
<dbReference type="PANTHER" id="PTHR30093">
    <property type="entry name" value="GENERAL SECRETION PATHWAY PROTEIN G"/>
    <property type="match status" value="1"/>
</dbReference>
<dbReference type="InterPro" id="IPR012902">
    <property type="entry name" value="N_methyl_site"/>
</dbReference>
<dbReference type="InterPro" id="IPR011453">
    <property type="entry name" value="DUF1559"/>
</dbReference>
<feature type="domain" description="DUF1559" evidence="2">
    <location>
        <begin position="37"/>
        <end position="321"/>
    </location>
</feature>
<dbReference type="InterPro" id="IPR027558">
    <property type="entry name" value="Pre_pil_HX9DG_C"/>
</dbReference>
<dbReference type="EMBL" id="CP155447">
    <property type="protein sequence ID" value="XBH05450.1"/>
    <property type="molecule type" value="Genomic_DNA"/>
</dbReference>
<dbReference type="AlphaFoldDB" id="A0AAU7CK96"/>
<dbReference type="Pfam" id="PF07596">
    <property type="entry name" value="SBP_bac_10"/>
    <property type="match status" value="1"/>
</dbReference>
<dbReference type="NCBIfam" id="TIGR02532">
    <property type="entry name" value="IV_pilin_GFxxxE"/>
    <property type="match status" value="1"/>
</dbReference>
<keyword evidence="1" id="KW-1133">Transmembrane helix</keyword>
<dbReference type="RefSeq" id="WP_406698271.1">
    <property type="nucleotide sequence ID" value="NZ_CP155447.1"/>
</dbReference>
<dbReference type="InterPro" id="IPR045584">
    <property type="entry name" value="Pilin-like"/>
</dbReference>
<accession>A0AAU7CK96</accession>
<name>A0AAU7CK96_9BACT</name>
<dbReference type="PANTHER" id="PTHR30093:SF2">
    <property type="entry name" value="TYPE II SECRETION SYSTEM PROTEIN H"/>
    <property type="match status" value="1"/>
</dbReference>
<organism evidence="3">
    <name type="scientific">Singulisphaera sp. Ch08</name>
    <dbReference type="NCBI Taxonomy" id="3120278"/>
    <lineage>
        <taxon>Bacteria</taxon>
        <taxon>Pseudomonadati</taxon>
        <taxon>Planctomycetota</taxon>
        <taxon>Planctomycetia</taxon>
        <taxon>Isosphaerales</taxon>
        <taxon>Isosphaeraceae</taxon>
        <taxon>Singulisphaera</taxon>
    </lineage>
</organism>
<dbReference type="NCBIfam" id="TIGR04294">
    <property type="entry name" value="pre_pil_HX9DG"/>
    <property type="match status" value="1"/>
</dbReference>
<evidence type="ECO:0000256" key="1">
    <source>
        <dbReference type="SAM" id="Phobius"/>
    </source>
</evidence>
<sequence length="342" mass="36748">MTERRHHLAKPAFTLIELLVVIAIIAVLIALLLPAVQSAREAARRIQCINHLKQFGLGLHNYESGIGALPPSFIITTTSTGEKKQNGWSVHGRTLPFLEQGAMYNAINFDANYEDPPNTTISNTTLSMFLCPSEIHPEPKPSAYGPQGVSSYGFVMGDWFVWGGLSGPFNRSAFGPNRSVRFADFRDGLSQTIVAGEVRTYQNRMNNCALSQISDPVNIPSPDASPDVVVPEYLGSCAIKNDGHTVWADGGVLESGLTTAWTPNRPMMGGPNRTSDVDIVGSSEKTLRPVFAAVNARSYHPGGINALFGDGSVRFLKNTINGAAWRALGTIGGGEVVSADAY</sequence>
<evidence type="ECO:0000259" key="2">
    <source>
        <dbReference type="Pfam" id="PF07596"/>
    </source>
</evidence>
<proteinExistence type="predicted"/>
<keyword evidence="1" id="KW-0472">Membrane</keyword>
<reference evidence="3" key="1">
    <citation type="submission" date="2024-05" db="EMBL/GenBank/DDBJ databases">
        <title>Planctomycetes of the genus Singulisphaera possess chitinolytic capabilities.</title>
        <authorList>
            <person name="Ivanova A."/>
        </authorList>
    </citation>
    <scope>NUCLEOTIDE SEQUENCE</scope>
    <source>
        <strain evidence="3">Ch08T</strain>
    </source>
</reference>
<dbReference type="SUPFAM" id="SSF54523">
    <property type="entry name" value="Pili subunits"/>
    <property type="match status" value="1"/>
</dbReference>
<gene>
    <name evidence="3" type="ORF">V5E97_05375</name>
</gene>
<feature type="transmembrane region" description="Helical" evidence="1">
    <location>
        <begin position="12"/>
        <end position="36"/>
    </location>
</feature>